<keyword evidence="3" id="KW-1185">Reference proteome</keyword>
<name>A0A0D8ZNC1_9CYAN</name>
<feature type="coiled-coil region" evidence="1">
    <location>
        <begin position="110"/>
        <end position="176"/>
    </location>
</feature>
<organism evidence="2 3">
    <name type="scientific">Aliterella atlantica CENA595</name>
    <dbReference type="NCBI Taxonomy" id="1618023"/>
    <lineage>
        <taxon>Bacteria</taxon>
        <taxon>Bacillati</taxon>
        <taxon>Cyanobacteriota</taxon>
        <taxon>Cyanophyceae</taxon>
        <taxon>Chroococcidiopsidales</taxon>
        <taxon>Aliterellaceae</taxon>
        <taxon>Aliterella</taxon>
    </lineage>
</organism>
<dbReference type="OrthoDB" id="460892at2"/>
<sequence length="421" mass="48290">MRSLEINIFAIDGLQCLQCNLASLIPSSARLYILSLSLAVMGKNPLLLGSVSFSVSLVISLLTSRDIKTAFTTGLISVPATLTGVGFVNLKQRNQQKLILNDLQAEIHQLERWQVQLNRSLLEIADKKQKTATNINFLQTQLRQLSDRTTEQRQHKQQITQELDTLSEQKSHLEIASQELHHQIYNLEQRKGELDQSVRSLKKLKHDVEAQFNLFESELEQMRCQIEQLQIEKQELEDNITLLNRLRPQLEEKSHTLQTEIQQLEKQQLDLNNSLAAIAEQKITTQIQHNSLQKQILEDRLIYDKIKQEITNLIEQRETLNSDRQFEKVPDEWSSFVAHLNEPELQVLNAIIQENDPTAAIKKIAEDNITMPELLIDSINECALDTIGDLIIEPGTETIPLAIMEEYLTQLNKVMKLNKTT</sequence>
<dbReference type="Proteomes" id="UP000032452">
    <property type="component" value="Unassembled WGS sequence"/>
</dbReference>
<dbReference type="EMBL" id="JYON01000030">
    <property type="protein sequence ID" value="KJH69979.1"/>
    <property type="molecule type" value="Genomic_DNA"/>
</dbReference>
<proteinExistence type="predicted"/>
<keyword evidence="1" id="KW-0175">Coiled coil</keyword>
<protein>
    <submittedName>
        <fullName evidence="2">Uncharacterized protein</fullName>
    </submittedName>
</protein>
<dbReference type="AlphaFoldDB" id="A0A0D8ZNC1"/>
<feature type="coiled-coil region" evidence="1">
    <location>
        <begin position="205"/>
        <end position="323"/>
    </location>
</feature>
<evidence type="ECO:0000313" key="3">
    <source>
        <dbReference type="Proteomes" id="UP000032452"/>
    </source>
</evidence>
<dbReference type="STRING" id="1618023.UH38_20840"/>
<dbReference type="PATRIC" id="fig|1618023.3.peg.2452"/>
<gene>
    <name evidence="2" type="ORF">UH38_20840</name>
</gene>
<evidence type="ECO:0000313" key="2">
    <source>
        <dbReference type="EMBL" id="KJH69979.1"/>
    </source>
</evidence>
<accession>A0A0D8ZNC1</accession>
<reference evidence="2 3" key="1">
    <citation type="submission" date="2015-02" db="EMBL/GenBank/DDBJ databases">
        <title>Draft genome of a novel marine cyanobacterium (Chroococcales) isolated from South Atlantic Ocean.</title>
        <authorList>
            <person name="Rigonato J."/>
            <person name="Alvarenga D.O."/>
            <person name="Branco L.H."/>
            <person name="Varani A.M."/>
            <person name="Brandini F.P."/>
            <person name="Fiore M.F."/>
        </authorList>
    </citation>
    <scope>NUCLEOTIDE SEQUENCE [LARGE SCALE GENOMIC DNA]</scope>
    <source>
        <strain evidence="2 3">CENA595</strain>
    </source>
</reference>
<dbReference type="RefSeq" id="WP_045056626.1">
    <property type="nucleotide sequence ID" value="NZ_JYON01000030.1"/>
</dbReference>
<comment type="caution">
    <text evidence="2">The sequence shown here is derived from an EMBL/GenBank/DDBJ whole genome shotgun (WGS) entry which is preliminary data.</text>
</comment>
<evidence type="ECO:0000256" key="1">
    <source>
        <dbReference type="SAM" id="Coils"/>
    </source>
</evidence>